<evidence type="ECO:0000259" key="1">
    <source>
        <dbReference type="SMART" id="SM00053"/>
    </source>
</evidence>
<dbReference type="SMART" id="SM00053">
    <property type="entry name" value="DYNc"/>
    <property type="match status" value="1"/>
</dbReference>
<dbReference type="SUPFAM" id="SSF52540">
    <property type="entry name" value="P-loop containing nucleoside triphosphate hydrolases"/>
    <property type="match status" value="1"/>
</dbReference>
<gene>
    <name evidence="2" type="ORF">Hyperionvirus3_71</name>
</gene>
<evidence type="ECO:0000313" key="2">
    <source>
        <dbReference type="EMBL" id="AYV82925.1"/>
    </source>
</evidence>
<accession>A0A3G5A6Q9</accession>
<dbReference type="Gene3D" id="3.40.50.300">
    <property type="entry name" value="P-loop containing nucleotide triphosphate hydrolases"/>
    <property type="match status" value="1"/>
</dbReference>
<dbReference type="EMBL" id="MK072385">
    <property type="protein sequence ID" value="AYV82925.1"/>
    <property type="molecule type" value="Genomic_DNA"/>
</dbReference>
<proteinExistence type="predicted"/>
<feature type="domain" description="Dynamin GTPase" evidence="1">
    <location>
        <begin position="31"/>
        <end position="272"/>
    </location>
</feature>
<dbReference type="Pfam" id="PF00350">
    <property type="entry name" value="Dynamin_N"/>
    <property type="match status" value="1"/>
</dbReference>
<sequence length="343" mass="38659">MSSNLFGSLAYQKIFGKDKKEEKKSTSKISDENVLDIIDQLIKLVTERGIKIDSITLTTVGDQNSGKTTVMNRLIGPALLPMRNPKTSRPAMTICPTIINTRKSDDVITVSVTASEYKNKGLYGNPKEARDGVQIMIEDCQNKMGLIITEKTITVDAIGPAFNNMHFIDLPGIINDDGPLSLNIKSLARKYISHSKNTIVLFVMRAQDPQVASAWEIIRDIPKDNIILVITRPDGLDSKDKTIAEVITGERKLRIPQENIYIVKNPDTIAGKILCDKADAQELEYFENHDLYKDLLNNDKYRDQFGITNLRKKIVQIKGNIKFPIAVNKIRFRNETYGIWYDA</sequence>
<name>A0A3G5A6Q9_9VIRU</name>
<dbReference type="PANTHER" id="PTHR11566">
    <property type="entry name" value="DYNAMIN"/>
    <property type="match status" value="1"/>
</dbReference>
<dbReference type="GO" id="GO:0003924">
    <property type="term" value="F:GTPase activity"/>
    <property type="evidence" value="ECO:0007669"/>
    <property type="project" value="InterPro"/>
</dbReference>
<organism evidence="2">
    <name type="scientific">Hyperionvirus sp</name>
    <dbReference type="NCBI Taxonomy" id="2487770"/>
    <lineage>
        <taxon>Viruses</taxon>
        <taxon>Varidnaviria</taxon>
        <taxon>Bamfordvirae</taxon>
        <taxon>Nucleocytoviricota</taxon>
        <taxon>Megaviricetes</taxon>
        <taxon>Imitervirales</taxon>
        <taxon>Mimiviridae</taxon>
        <taxon>Klosneuvirinae</taxon>
    </lineage>
</organism>
<dbReference type="GO" id="GO:0016020">
    <property type="term" value="C:membrane"/>
    <property type="evidence" value="ECO:0007669"/>
    <property type="project" value="TreeGrafter"/>
</dbReference>
<dbReference type="GO" id="GO:0005525">
    <property type="term" value="F:GTP binding"/>
    <property type="evidence" value="ECO:0007669"/>
    <property type="project" value="InterPro"/>
</dbReference>
<dbReference type="InterPro" id="IPR022812">
    <property type="entry name" value="Dynamin"/>
</dbReference>
<dbReference type="InterPro" id="IPR027417">
    <property type="entry name" value="P-loop_NTPase"/>
</dbReference>
<dbReference type="InterPro" id="IPR001401">
    <property type="entry name" value="Dynamin_GTPase"/>
</dbReference>
<protein>
    <submittedName>
        <fullName evidence="2">Dynamin-related protein 1A</fullName>
    </submittedName>
</protein>
<reference evidence="2" key="1">
    <citation type="submission" date="2018-10" db="EMBL/GenBank/DDBJ databases">
        <title>Hidden diversity of soil giant viruses.</title>
        <authorList>
            <person name="Schulz F."/>
            <person name="Alteio L."/>
            <person name="Goudeau D."/>
            <person name="Ryan E.M."/>
            <person name="Malmstrom R.R."/>
            <person name="Blanchard J."/>
            <person name="Woyke T."/>
        </authorList>
    </citation>
    <scope>NUCLEOTIDE SEQUENCE</scope>
    <source>
        <strain evidence="2">HYV1</strain>
    </source>
</reference>
<dbReference type="GO" id="GO:0008017">
    <property type="term" value="F:microtubule binding"/>
    <property type="evidence" value="ECO:0007669"/>
    <property type="project" value="TreeGrafter"/>
</dbReference>
<dbReference type="InterPro" id="IPR045063">
    <property type="entry name" value="Dynamin_N"/>
</dbReference>